<feature type="compositionally biased region" description="Low complexity" evidence="1">
    <location>
        <begin position="272"/>
        <end position="281"/>
    </location>
</feature>
<sequence length="388" mass="42800">MHLVRILALGALSLSLISCFSREEKSAPVANTSAPKPIVKPTKVDEPKDKSLNVFARYFEQADSIHREAWWVLNDERRPVGKSPFGKVQRALLSSQNIKLSNKSLFSCDRYLVQRDVMGLNGFPQKAEVFEKCSEKSAAKRIAAFSAAHALEVQVTFYPENLQEILGLNAGVLNKPIQCTLRGNDKEQLIALNCKEWAQDRTREQMVRLDVYDYQKEGRDLIKLRGKVYENLRDIRKIVADVPMAGKIQVTETELYAPPVEPAPVPTPTPAKTPVKAERPANAPPLELPPEGQEQMHVQENGEPVQEPQEPAALTPLPGSPEQPTFAVPAARSVDPDVMMQRAVEEQGGPVIDVEPHPENPQNPDGVEGGEPQPEAPQIPAGGVPHGR</sequence>
<evidence type="ECO:0000313" key="3">
    <source>
        <dbReference type="Proteomes" id="UP000075391"/>
    </source>
</evidence>
<dbReference type="PROSITE" id="PS51257">
    <property type="entry name" value="PROKAR_LIPOPROTEIN"/>
    <property type="match status" value="1"/>
</dbReference>
<protein>
    <recommendedName>
        <fullName evidence="4">Lipoprotein</fullName>
    </recommendedName>
</protein>
<dbReference type="EMBL" id="LUKF01000006">
    <property type="protein sequence ID" value="KYG69832.1"/>
    <property type="molecule type" value="Genomic_DNA"/>
</dbReference>
<dbReference type="Proteomes" id="UP000075391">
    <property type="component" value="Unassembled WGS sequence"/>
</dbReference>
<dbReference type="AlphaFoldDB" id="A0A150WU51"/>
<evidence type="ECO:0000313" key="2">
    <source>
        <dbReference type="EMBL" id="KYG69832.1"/>
    </source>
</evidence>
<proteinExistence type="predicted"/>
<accession>A0A150WU51</accession>
<reference evidence="2 3" key="1">
    <citation type="submission" date="2016-03" db="EMBL/GenBank/DDBJ databases">
        <authorList>
            <person name="Ploux O."/>
        </authorList>
    </citation>
    <scope>NUCLEOTIDE SEQUENCE [LARGE SCALE GENOMIC DNA]</scope>
    <source>
        <strain evidence="2 3">BER2</strain>
    </source>
</reference>
<evidence type="ECO:0000256" key="1">
    <source>
        <dbReference type="SAM" id="MobiDB-lite"/>
    </source>
</evidence>
<gene>
    <name evidence="2" type="ORF">AZI85_16460</name>
</gene>
<organism evidence="2 3">
    <name type="scientific">Bdellovibrio bacteriovorus</name>
    <dbReference type="NCBI Taxonomy" id="959"/>
    <lineage>
        <taxon>Bacteria</taxon>
        <taxon>Pseudomonadati</taxon>
        <taxon>Bdellovibrionota</taxon>
        <taxon>Bdellovibrionia</taxon>
        <taxon>Bdellovibrionales</taxon>
        <taxon>Pseudobdellovibrionaceae</taxon>
        <taxon>Bdellovibrio</taxon>
    </lineage>
</organism>
<evidence type="ECO:0008006" key="4">
    <source>
        <dbReference type="Google" id="ProtNLM"/>
    </source>
</evidence>
<comment type="caution">
    <text evidence="2">The sequence shown here is derived from an EMBL/GenBank/DDBJ whole genome shotgun (WGS) entry which is preliminary data.</text>
</comment>
<dbReference type="OrthoDB" id="5290962at2"/>
<name>A0A150WU51_BDEBC</name>
<feature type="compositionally biased region" description="Pro residues" evidence="1">
    <location>
        <begin position="259"/>
        <end position="271"/>
    </location>
</feature>
<feature type="region of interest" description="Disordered" evidence="1">
    <location>
        <begin position="258"/>
        <end position="388"/>
    </location>
</feature>